<keyword evidence="2" id="KW-1185">Reference proteome</keyword>
<dbReference type="EMBL" id="OU466859">
    <property type="protein sequence ID" value="CAH2053748.1"/>
    <property type="molecule type" value="Genomic_DNA"/>
</dbReference>
<evidence type="ECO:0000313" key="2">
    <source>
        <dbReference type="Proteomes" id="UP000836841"/>
    </source>
</evidence>
<reference evidence="1 2" key="1">
    <citation type="submission" date="2022-03" db="EMBL/GenBank/DDBJ databases">
        <authorList>
            <person name="Nunn A."/>
            <person name="Chopra R."/>
            <person name="Nunn A."/>
            <person name="Contreras Garrido A."/>
        </authorList>
    </citation>
    <scope>NUCLEOTIDE SEQUENCE [LARGE SCALE GENOMIC DNA]</scope>
</reference>
<sequence>NLCSVSAGFFRYIRKLLIQSLQLKIDESSLPLMEIIGSGMILVYLTSNK</sequence>
<dbReference type="Proteomes" id="UP000836841">
    <property type="component" value="Chromosome 3"/>
</dbReference>
<evidence type="ECO:0000313" key="1">
    <source>
        <dbReference type="EMBL" id="CAH2053748.1"/>
    </source>
</evidence>
<protein>
    <submittedName>
        <fullName evidence="1">Uncharacterized protein</fullName>
    </submittedName>
</protein>
<accession>A0AAU9S3L1</accession>
<organism evidence="1 2">
    <name type="scientific">Thlaspi arvense</name>
    <name type="common">Field penny-cress</name>
    <dbReference type="NCBI Taxonomy" id="13288"/>
    <lineage>
        <taxon>Eukaryota</taxon>
        <taxon>Viridiplantae</taxon>
        <taxon>Streptophyta</taxon>
        <taxon>Embryophyta</taxon>
        <taxon>Tracheophyta</taxon>
        <taxon>Spermatophyta</taxon>
        <taxon>Magnoliopsida</taxon>
        <taxon>eudicotyledons</taxon>
        <taxon>Gunneridae</taxon>
        <taxon>Pentapetalae</taxon>
        <taxon>rosids</taxon>
        <taxon>malvids</taxon>
        <taxon>Brassicales</taxon>
        <taxon>Brassicaceae</taxon>
        <taxon>Thlaspideae</taxon>
        <taxon>Thlaspi</taxon>
    </lineage>
</organism>
<feature type="non-terminal residue" evidence="1">
    <location>
        <position position="1"/>
    </location>
</feature>
<dbReference type="AlphaFoldDB" id="A0AAU9S3L1"/>
<name>A0AAU9S3L1_THLAR</name>
<proteinExistence type="predicted"/>
<gene>
    <name evidence="1" type="ORF">TAV2_LOCUS8984</name>
</gene>